<proteinExistence type="predicted"/>
<dbReference type="InterPro" id="IPR017441">
    <property type="entry name" value="Protein_kinase_ATP_BS"/>
</dbReference>
<protein>
    <submittedName>
        <fullName evidence="3">Serine/threonine-protein kinase PknD</fullName>
        <ecNumber evidence="3">2.7.11.1</ecNumber>
    </submittedName>
</protein>
<dbReference type="EC" id="2.7.11.1" evidence="3"/>
<keyword evidence="3" id="KW-0418">Kinase</keyword>
<reference evidence="4" key="2">
    <citation type="submission" date="2016-04" db="EMBL/GenBank/DDBJ databases">
        <title>First Complete Genome Sequence of a Subdivision 6 Acidobacterium.</title>
        <authorList>
            <person name="Huang S."/>
            <person name="Vieira S."/>
            <person name="Bunk B."/>
            <person name="Riedel T."/>
            <person name="Sproeer C."/>
            <person name="Overmann J."/>
        </authorList>
    </citation>
    <scope>NUCLEOTIDE SEQUENCE [LARGE SCALE GENOMIC DNA]</scope>
    <source>
        <strain evidence="4">DSM 100886 HEG_-6_39</strain>
    </source>
</reference>
<dbReference type="Proteomes" id="UP000076079">
    <property type="component" value="Chromosome"/>
</dbReference>
<dbReference type="InterPro" id="IPR011009">
    <property type="entry name" value="Kinase-like_dom_sf"/>
</dbReference>
<dbReference type="Gene3D" id="3.30.200.20">
    <property type="entry name" value="Phosphorylase Kinase, domain 1"/>
    <property type="match status" value="1"/>
</dbReference>
<keyword evidence="1" id="KW-0547">Nucleotide-binding</keyword>
<dbReference type="GO" id="GO:0004674">
    <property type="term" value="F:protein serine/threonine kinase activity"/>
    <property type="evidence" value="ECO:0007669"/>
    <property type="project" value="UniProtKB-EC"/>
</dbReference>
<sequence length="84" mass="9034">MLPNGAYRRPSPHIIASLLALAPGTRLGVYEVIALLGEGGMGQVYRATDTKLKRQVAIKILPPSVAADADRLARFNAKRKSSPH</sequence>
<gene>
    <name evidence="3" type="primary">pknD_2</name>
    <name evidence="3" type="ORF">LuPra_02570</name>
</gene>
<dbReference type="PROSITE" id="PS50011">
    <property type="entry name" value="PROTEIN_KINASE_DOM"/>
    <property type="match status" value="1"/>
</dbReference>
<keyword evidence="1" id="KW-0067">ATP-binding</keyword>
<accession>A0A143PLA9</accession>
<dbReference type="GO" id="GO:0005524">
    <property type="term" value="F:ATP binding"/>
    <property type="evidence" value="ECO:0007669"/>
    <property type="project" value="UniProtKB-UniRule"/>
</dbReference>
<evidence type="ECO:0000313" key="3">
    <source>
        <dbReference type="EMBL" id="AMY09355.1"/>
    </source>
</evidence>
<keyword evidence="3" id="KW-0808">Transferase</keyword>
<evidence type="ECO:0000256" key="1">
    <source>
        <dbReference type="PROSITE-ProRule" id="PRU10141"/>
    </source>
</evidence>
<dbReference type="SUPFAM" id="SSF56112">
    <property type="entry name" value="Protein kinase-like (PK-like)"/>
    <property type="match status" value="1"/>
</dbReference>
<evidence type="ECO:0000259" key="2">
    <source>
        <dbReference type="PROSITE" id="PS50011"/>
    </source>
</evidence>
<dbReference type="InterPro" id="IPR000719">
    <property type="entry name" value="Prot_kinase_dom"/>
</dbReference>
<name>A0A143PLA9_LUTPR</name>
<organism evidence="3 4">
    <name type="scientific">Luteitalea pratensis</name>
    <dbReference type="NCBI Taxonomy" id="1855912"/>
    <lineage>
        <taxon>Bacteria</taxon>
        <taxon>Pseudomonadati</taxon>
        <taxon>Acidobacteriota</taxon>
        <taxon>Vicinamibacteria</taxon>
        <taxon>Vicinamibacterales</taxon>
        <taxon>Vicinamibacteraceae</taxon>
        <taxon>Luteitalea</taxon>
    </lineage>
</organism>
<dbReference type="AlphaFoldDB" id="A0A143PLA9"/>
<reference evidence="3 4" key="1">
    <citation type="journal article" date="2016" name="Genome Announc.">
        <title>First Complete Genome Sequence of a Subdivision 6 Acidobacterium Strain.</title>
        <authorList>
            <person name="Huang S."/>
            <person name="Vieira S."/>
            <person name="Bunk B."/>
            <person name="Riedel T."/>
            <person name="Sproer C."/>
            <person name="Overmann J."/>
        </authorList>
    </citation>
    <scope>NUCLEOTIDE SEQUENCE [LARGE SCALE GENOMIC DNA]</scope>
    <source>
        <strain evidence="4">DSM 100886 HEG_-6_39</strain>
    </source>
</reference>
<feature type="domain" description="Protein kinase" evidence="2">
    <location>
        <begin position="30"/>
        <end position="84"/>
    </location>
</feature>
<feature type="binding site" evidence="1">
    <location>
        <position position="59"/>
    </location>
    <ligand>
        <name>ATP</name>
        <dbReference type="ChEBI" id="CHEBI:30616"/>
    </ligand>
</feature>
<keyword evidence="4" id="KW-1185">Reference proteome</keyword>
<dbReference type="PROSITE" id="PS00107">
    <property type="entry name" value="PROTEIN_KINASE_ATP"/>
    <property type="match status" value="1"/>
</dbReference>
<evidence type="ECO:0000313" key="4">
    <source>
        <dbReference type="Proteomes" id="UP000076079"/>
    </source>
</evidence>
<dbReference type="EMBL" id="CP015136">
    <property type="protein sequence ID" value="AMY09355.1"/>
    <property type="molecule type" value="Genomic_DNA"/>
</dbReference>
<dbReference type="KEGG" id="abac:LuPra_02570"/>